<accession>A0A917SRK1</accession>
<gene>
    <name evidence="4" type="ORF">GCM10011594_13370</name>
</gene>
<dbReference type="GO" id="GO:0016787">
    <property type="term" value="F:hydrolase activity"/>
    <property type="evidence" value="ECO:0007669"/>
    <property type="project" value="UniProtKB-KW"/>
</dbReference>
<evidence type="ECO:0000313" key="4">
    <source>
        <dbReference type="EMBL" id="GGL94898.1"/>
    </source>
</evidence>
<proteinExistence type="inferred from homology"/>
<organism evidence="4 5">
    <name type="scientific">Nakamurella endophytica</name>
    <dbReference type="NCBI Taxonomy" id="1748367"/>
    <lineage>
        <taxon>Bacteria</taxon>
        <taxon>Bacillati</taxon>
        <taxon>Actinomycetota</taxon>
        <taxon>Actinomycetes</taxon>
        <taxon>Nakamurellales</taxon>
        <taxon>Nakamurellaceae</taxon>
        <taxon>Nakamurella</taxon>
    </lineage>
</organism>
<reference evidence="4" key="2">
    <citation type="submission" date="2020-09" db="EMBL/GenBank/DDBJ databases">
        <authorList>
            <person name="Sun Q."/>
            <person name="Zhou Y."/>
        </authorList>
    </citation>
    <scope>NUCLEOTIDE SEQUENCE</scope>
    <source>
        <strain evidence="4">CGMCC 4.7308</strain>
    </source>
</reference>
<sequence length="310" mass="34231">MIPVSNGTPELSELLDLDGDFHVLGTGYRFIEGPVWSPHDQSLMFNDIQFDSRWRWTEATGAQLDRRPNWKSNGMTRDVDGELLVCGHVSSDVVRERRDGSREVLAFHYQGGYLNSPNDVVVRSDGSVYFTDPDYGRWDHAVGVARPFELGFHGVYRIPPGGGDLELLVDRDQFDQPNGLCFSPDESVLYVDDFVGVYAFPVRPDGGLGSGRLIHDGMSSDENPGDGNPDGMRCDERGNVWVTGRGGVWVMTGEGDLLGLIRTPEVCANLTWGGPDWHSLFLCTSTSIRMIRTLVGPAPLARSRVPAWAS</sequence>
<dbReference type="InterPro" id="IPR013658">
    <property type="entry name" value="SGL"/>
</dbReference>
<comment type="similarity">
    <text evidence="1">Belongs to the SMP-30/CGR1 family.</text>
</comment>
<dbReference type="PANTHER" id="PTHR47572:SF4">
    <property type="entry name" value="LACTONASE DRP35"/>
    <property type="match status" value="1"/>
</dbReference>
<evidence type="ECO:0000256" key="2">
    <source>
        <dbReference type="ARBA" id="ARBA00022801"/>
    </source>
</evidence>
<dbReference type="SUPFAM" id="SSF63829">
    <property type="entry name" value="Calcium-dependent phosphotriesterase"/>
    <property type="match status" value="1"/>
</dbReference>
<evidence type="ECO:0000313" key="5">
    <source>
        <dbReference type="Proteomes" id="UP000655208"/>
    </source>
</evidence>
<dbReference type="InterPro" id="IPR011042">
    <property type="entry name" value="6-blade_b-propeller_TolB-like"/>
</dbReference>
<dbReference type="Pfam" id="PF08450">
    <property type="entry name" value="SGL"/>
    <property type="match status" value="1"/>
</dbReference>
<feature type="domain" description="SMP-30/Gluconolactonase/LRE-like region" evidence="3">
    <location>
        <begin position="32"/>
        <end position="285"/>
    </location>
</feature>
<dbReference type="AlphaFoldDB" id="A0A917SRK1"/>
<keyword evidence="5" id="KW-1185">Reference proteome</keyword>
<dbReference type="Gene3D" id="2.120.10.30">
    <property type="entry name" value="TolB, C-terminal domain"/>
    <property type="match status" value="1"/>
</dbReference>
<comment type="caution">
    <text evidence="4">The sequence shown here is derived from an EMBL/GenBank/DDBJ whole genome shotgun (WGS) entry which is preliminary data.</text>
</comment>
<dbReference type="RefSeq" id="WP_188940686.1">
    <property type="nucleotide sequence ID" value="NZ_BMNA01000002.1"/>
</dbReference>
<dbReference type="Proteomes" id="UP000655208">
    <property type="component" value="Unassembled WGS sequence"/>
</dbReference>
<reference evidence="4" key="1">
    <citation type="journal article" date="2014" name="Int. J. Syst. Evol. Microbiol.">
        <title>Complete genome sequence of Corynebacterium casei LMG S-19264T (=DSM 44701T), isolated from a smear-ripened cheese.</title>
        <authorList>
            <consortium name="US DOE Joint Genome Institute (JGI-PGF)"/>
            <person name="Walter F."/>
            <person name="Albersmeier A."/>
            <person name="Kalinowski J."/>
            <person name="Ruckert C."/>
        </authorList>
    </citation>
    <scope>NUCLEOTIDE SEQUENCE</scope>
    <source>
        <strain evidence="4">CGMCC 4.7308</strain>
    </source>
</reference>
<protein>
    <recommendedName>
        <fullName evidence="3">SMP-30/Gluconolactonase/LRE-like region domain-containing protein</fullName>
    </recommendedName>
</protein>
<evidence type="ECO:0000259" key="3">
    <source>
        <dbReference type="Pfam" id="PF08450"/>
    </source>
</evidence>
<dbReference type="InterPro" id="IPR051262">
    <property type="entry name" value="SMP-30/CGR1_Lactonase"/>
</dbReference>
<dbReference type="EMBL" id="BMNA01000002">
    <property type="protein sequence ID" value="GGL94898.1"/>
    <property type="molecule type" value="Genomic_DNA"/>
</dbReference>
<evidence type="ECO:0000256" key="1">
    <source>
        <dbReference type="ARBA" id="ARBA00008853"/>
    </source>
</evidence>
<keyword evidence="2" id="KW-0378">Hydrolase</keyword>
<name>A0A917SRK1_9ACTN</name>
<dbReference type="PANTHER" id="PTHR47572">
    <property type="entry name" value="LIPOPROTEIN-RELATED"/>
    <property type="match status" value="1"/>
</dbReference>